<keyword evidence="4" id="KW-1185">Reference proteome</keyword>
<evidence type="ECO:0000259" key="3">
    <source>
        <dbReference type="Pfam" id="PF13359"/>
    </source>
</evidence>
<sequence>MSGLVTIEKTEAQWKHQASIYHREYGISHSVGSLDGTYIQIRNIGDRTNWICRKRYPAINMTIMVDASGLICYVSCRWPGSMHDSTVYRNTDLYRVANRPPPGRWEPFPGAVVLADSAYIGIVGDNLLLAHPRFRRLTAQNARFYQ</sequence>
<keyword evidence="2" id="KW-0479">Metal-binding</keyword>
<dbReference type="Pfam" id="PF13359">
    <property type="entry name" value="DDE_Tnp_4"/>
    <property type="match status" value="1"/>
</dbReference>
<dbReference type="Proteomes" id="UP000887577">
    <property type="component" value="Unplaced"/>
</dbReference>
<dbReference type="InterPro" id="IPR027806">
    <property type="entry name" value="HARBI1_dom"/>
</dbReference>
<reference evidence="5" key="1">
    <citation type="submission" date="2022-11" db="UniProtKB">
        <authorList>
            <consortium name="WormBaseParasite"/>
        </authorList>
    </citation>
    <scope>IDENTIFICATION</scope>
</reference>
<dbReference type="WBParaSite" id="PSU_v2.g16484.t1">
    <property type="protein sequence ID" value="PSU_v2.g16484.t1"/>
    <property type="gene ID" value="PSU_v2.g16484"/>
</dbReference>
<organism evidence="4 5">
    <name type="scientific">Panagrolaimus superbus</name>
    <dbReference type="NCBI Taxonomy" id="310955"/>
    <lineage>
        <taxon>Eukaryota</taxon>
        <taxon>Metazoa</taxon>
        <taxon>Ecdysozoa</taxon>
        <taxon>Nematoda</taxon>
        <taxon>Chromadorea</taxon>
        <taxon>Rhabditida</taxon>
        <taxon>Tylenchina</taxon>
        <taxon>Panagrolaimomorpha</taxon>
        <taxon>Panagrolaimoidea</taxon>
        <taxon>Panagrolaimidae</taxon>
        <taxon>Panagrolaimus</taxon>
    </lineage>
</organism>
<dbReference type="AlphaFoldDB" id="A0A914Y8G0"/>
<feature type="domain" description="DDE Tnp4" evidence="3">
    <location>
        <begin position="34"/>
        <end position="123"/>
    </location>
</feature>
<evidence type="ECO:0000256" key="1">
    <source>
        <dbReference type="ARBA" id="ARBA00001968"/>
    </source>
</evidence>
<dbReference type="GO" id="GO:0046872">
    <property type="term" value="F:metal ion binding"/>
    <property type="evidence" value="ECO:0007669"/>
    <property type="project" value="UniProtKB-KW"/>
</dbReference>
<protein>
    <submittedName>
        <fullName evidence="5">DDE Tnp4 domain-containing protein</fullName>
    </submittedName>
</protein>
<evidence type="ECO:0000313" key="5">
    <source>
        <dbReference type="WBParaSite" id="PSU_v2.g16484.t1"/>
    </source>
</evidence>
<proteinExistence type="predicted"/>
<accession>A0A914Y8G0</accession>
<name>A0A914Y8G0_9BILA</name>
<comment type="cofactor">
    <cofactor evidence="1">
        <name>a divalent metal cation</name>
        <dbReference type="ChEBI" id="CHEBI:60240"/>
    </cofactor>
</comment>
<evidence type="ECO:0000256" key="2">
    <source>
        <dbReference type="ARBA" id="ARBA00022723"/>
    </source>
</evidence>
<evidence type="ECO:0000313" key="4">
    <source>
        <dbReference type="Proteomes" id="UP000887577"/>
    </source>
</evidence>